<protein>
    <submittedName>
        <fullName evidence="2">Uncharacterized protein</fullName>
    </submittedName>
</protein>
<reference evidence="2 3" key="1">
    <citation type="journal article" date="2019" name="Nat. Ecol. Evol.">
        <title>Megaphylogeny resolves global patterns of mushroom evolution.</title>
        <authorList>
            <person name="Varga T."/>
            <person name="Krizsan K."/>
            <person name="Foldi C."/>
            <person name="Dima B."/>
            <person name="Sanchez-Garcia M."/>
            <person name="Sanchez-Ramirez S."/>
            <person name="Szollosi G.J."/>
            <person name="Szarkandi J.G."/>
            <person name="Papp V."/>
            <person name="Albert L."/>
            <person name="Andreopoulos W."/>
            <person name="Angelini C."/>
            <person name="Antonin V."/>
            <person name="Barry K.W."/>
            <person name="Bougher N.L."/>
            <person name="Buchanan P."/>
            <person name="Buyck B."/>
            <person name="Bense V."/>
            <person name="Catcheside P."/>
            <person name="Chovatia M."/>
            <person name="Cooper J."/>
            <person name="Damon W."/>
            <person name="Desjardin D."/>
            <person name="Finy P."/>
            <person name="Geml J."/>
            <person name="Haridas S."/>
            <person name="Hughes K."/>
            <person name="Justo A."/>
            <person name="Karasinski D."/>
            <person name="Kautmanova I."/>
            <person name="Kiss B."/>
            <person name="Kocsube S."/>
            <person name="Kotiranta H."/>
            <person name="LaButti K.M."/>
            <person name="Lechner B.E."/>
            <person name="Liimatainen K."/>
            <person name="Lipzen A."/>
            <person name="Lukacs Z."/>
            <person name="Mihaltcheva S."/>
            <person name="Morgado L.N."/>
            <person name="Niskanen T."/>
            <person name="Noordeloos M.E."/>
            <person name="Ohm R.A."/>
            <person name="Ortiz-Santana B."/>
            <person name="Ovrebo C."/>
            <person name="Racz N."/>
            <person name="Riley R."/>
            <person name="Savchenko A."/>
            <person name="Shiryaev A."/>
            <person name="Soop K."/>
            <person name="Spirin V."/>
            <person name="Szebenyi C."/>
            <person name="Tomsovsky M."/>
            <person name="Tulloss R.E."/>
            <person name="Uehling J."/>
            <person name="Grigoriev I.V."/>
            <person name="Vagvolgyi C."/>
            <person name="Papp T."/>
            <person name="Martin F.M."/>
            <person name="Miettinen O."/>
            <person name="Hibbett D.S."/>
            <person name="Nagy L.G."/>
        </authorList>
    </citation>
    <scope>NUCLEOTIDE SEQUENCE [LARGE SCALE GENOMIC DNA]</scope>
    <source>
        <strain evidence="2 3">HHB13444</strain>
    </source>
</reference>
<sequence>MTTSCHSMERLGCDRKPPPSGHPSTVRCSPVFSRFSSGPVTQYAVGGKAAYPTGSPPPSNTSMTQSIAQAHEGRAAGCGASLAHAVGRTTYYVPAGRRRTARLAHSAGSVSAFPTTPFPRDRVHSPSASRYPLRTSLRVAGHSILAPLHVECVLPSPAHLSQEETSDVHVPRVRFIDTRLFHDASTDSYGTSVLQADASETHEKPHARIVVAGHPFRLLGSPLASHHIPPALA</sequence>
<dbReference type="Proteomes" id="UP000308197">
    <property type="component" value="Unassembled WGS sequence"/>
</dbReference>
<evidence type="ECO:0000313" key="3">
    <source>
        <dbReference type="Proteomes" id="UP000308197"/>
    </source>
</evidence>
<dbReference type="AlphaFoldDB" id="A0A5C3PW92"/>
<evidence type="ECO:0000256" key="1">
    <source>
        <dbReference type="SAM" id="MobiDB-lite"/>
    </source>
</evidence>
<proteinExistence type="predicted"/>
<evidence type="ECO:0000313" key="2">
    <source>
        <dbReference type="EMBL" id="TFK93037.1"/>
    </source>
</evidence>
<dbReference type="EMBL" id="ML210988">
    <property type="protein sequence ID" value="TFK93037.1"/>
    <property type="molecule type" value="Genomic_DNA"/>
</dbReference>
<accession>A0A5C3PW92</accession>
<organism evidence="2 3">
    <name type="scientific">Polyporus arcularius HHB13444</name>
    <dbReference type="NCBI Taxonomy" id="1314778"/>
    <lineage>
        <taxon>Eukaryota</taxon>
        <taxon>Fungi</taxon>
        <taxon>Dikarya</taxon>
        <taxon>Basidiomycota</taxon>
        <taxon>Agaricomycotina</taxon>
        <taxon>Agaricomycetes</taxon>
        <taxon>Polyporales</taxon>
        <taxon>Polyporaceae</taxon>
        <taxon>Polyporus</taxon>
    </lineage>
</organism>
<keyword evidence="3" id="KW-1185">Reference proteome</keyword>
<name>A0A5C3PW92_9APHY</name>
<gene>
    <name evidence="2" type="ORF">K466DRAFT_169304</name>
</gene>
<feature type="region of interest" description="Disordered" evidence="1">
    <location>
        <begin position="1"/>
        <end position="25"/>
    </location>
</feature>
<dbReference type="InParanoid" id="A0A5C3PW92"/>
<feature type="compositionally biased region" description="Basic and acidic residues" evidence="1">
    <location>
        <begin position="7"/>
        <end position="17"/>
    </location>
</feature>